<protein>
    <recommendedName>
        <fullName evidence="3">F-box domain-containing protein</fullName>
    </recommendedName>
</protein>
<evidence type="ECO:0000313" key="2">
    <source>
        <dbReference type="Proteomes" id="UP001642540"/>
    </source>
</evidence>
<name>A0ABP1PTW3_9HEXA</name>
<evidence type="ECO:0000313" key="1">
    <source>
        <dbReference type="EMBL" id="CAL8077156.1"/>
    </source>
</evidence>
<keyword evidence="2" id="KW-1185">Reference proteome</keyword>
<comment type="caution">
    <text evidence="1">The sequence shown here is derived from an EMBL/GenBank/DDBJ whole genome shotgun (WGS) entry which is preliminary data.</text>
</comment>
<reference evidence="1 2" key="1">
    <citation type="submission" date="2024-08" db="EMBL/GenBank/DDBJ databases">
        <authorList>
            <person name="Cucini C."/>
            <person name="Frati F."/>
        </authorList>
    </citation>
    <scope>NUCLEOTIDE SEQUENCE [LARGE SCALE GENOMIC DNA]</scope>
</reference>
<accession>A0ABP1PTW3</accession>
<gene>
    <name evidence="1" type="ORF">ODALV1_LOCUS3716</name>
</gene>
<dbReference type="EMBL" id="CAXLJM020000012">
    <property type="protein sequence ID" value="CAL8077156.1"/>
    <property type="molecule type" value="Genomic_DNA"/>
</dbReference>
<dbReference type="Proteomes" id="UP001642540">
    <property type="component" value="Unassembled WGS sequence"/>
</dbReference>
<organism evidence="1 2">
    <name type="scientific">Orchesella dallaii</name>
    <dbReference type="NCBI Taxonomy" id="48710"/>
    <lineage>
        <taxon>Eukaryota</taxon>
        <taxon>Metazoa</taxon>
        <taxon>Ecdysozoa</taxon>
        <taxon>Arthropoda</taxon>
        <taxon>Hexapoda</taxon>
        <taxon>Collembola</taxon>
        <taxon>Entomobryomorpha</taxon>
        <taxon>Entomobryoidea</taxon>
        <taxon>Orchesellidae</taxon>
        <taxon>Orchesellinae</taxon>
        <taxon>Orchesella</taxon>
    </lineage>
</organism>
<sequence length="502" mass="57800">MENAGVGYSQSQGHVSQTHIFEILPEIWDSILPHLSPTDFQSLKNSCRKYSLMFESQTASQLLPLILQILFNHYDFLPPQFLLIFRCVNRQLKEFIDTNILEETPEKYYQNLTTLKREWSPRINDKRNLLRNRVEWLKRRYEFNSTSEIQEFTTTYSQLQCDTPFLTKSLLIIIGDSTQMLPNEQNLNDYSTTMFEKLGTRVSAVTLDGVLPINAVHLFTLLNLLPNLKVLKIRGVLSPGQYEDVKRCEEGIEIKHLELLDVEMATDYGSNGMGIVCAALLKCRAFQLKRLICCRGLFQNVATTRALLTYNGNLQKLKFLLVTRVNNEGLARIFTTLSQMNNLPELEMIELSGRVLEDRVSFNGFLKILNKFSASLNQLQLNLDVRTVYDFEGGRYTEAEENGPTFDKLTKIGTLLSNIDKLCFRRWVQGKCENLRELSLFKEGKEGLDEVEEARIKGMFEVAPKLKKILVSKGFGNSMFEPEQSVFGRDGSVRKFRFKWSP</sequence>
<dbReference type="SUPFAM" id="SSF52047">
    <property type="entry name" value="RNI-like"/>
    <property type="match status" value="1"/>
</dbReference>
<proteinExistence type="predicted"/>
<evidence type="ECO:0008006" key="3">
    <source>
        <dbReference type="Google" id="ProtNLM"/>
    </source>
</evidence>